<feature type="domain" description="Pesticidal crystal protein Cry22Aa Ig-like" evidence="3">
    <location>
        <begin position="115"/>
        <end position="186"/>
    </location>
</feature>
<dbReference type="GO" id="GO:0006508">
    <property type="term" value="P:proteolysis"/>
    <property type="evidence" value="ECO:0007669"/>
    <property type="project" value="InterPro"/>
</dbReference>
<dbReference type="CDD" id="cd14852">
    <property type="entry name" value="LD-carboxypeptidase"/>
    <property type="match status" value="1"/>
</dbReference>
<evidence type="ECO:0000313" key="5">
    <source>
        <dbReference type="Proteomes" id="UP000434036"/>
    </source>
</evidence>
<dbReference type="GO" id="GO:0008233">
    <property type="term" value="F:peptidase activity"/>
    <property type="evidence" value="ECO:0007669"/>
    <property type="project" value="InterPro"/>
</dbReference>
<feature type="domain" description="D-alanyl-D-alanine carboxypeptidase-like core" evidence="2">
    <location>
        <begin position="239"/>
        <end position="362"/>
    </location>
</feature>
<evidence type="ECO:0000259" key="3">
    <source>
        <dbReference type="Pfam" id="PF16403"/>
    </source>
</evidence>
<organism evidence="4 5">
    <name type="scientific">Copranaerobaculum intestinale</name>
    <dbReference type="NCBI Taxonomy" id="2692629"/>
    <lineage>
        <taxon>Bacteria</taxon>
        <taxon>Bacillati</taxon>
        <taxon>Bacillota</taxon>
        <taxon>Erysipelotrichia</taxon>
        <taxon>Erysipelotrichales</taxon>
        <taxon>Erysipelotrichaceae</taxon>
        <taxon>Copranaerobaculum</taxon>
    </lineage>
</organism>
<evidence type="ECO:0000256" key="1">
    <source>
        <dbReference type="SAM" id="Phobius"/>
    </source>
</evidence>
<reference evidence="4 5" key="2">
    <citation type="submission" date="2020-01" db="EMBL/GenBank/DDBJ databases">
        <title>Clostridiaceae sp. nov. isolated from the gut of human by culturomics.</title>
        <authorList>
            <person name="Chang Y."/>
        </authorList>
    </citation>
    <scope>NUCLEOTIDE SEQUENCE [LARGE SCALE GENOMIC DNA]</scope>
    <source>
        <strain evidence="4 5">DONG20-135</strain>
    </source>
</reference>
<dbReference type="EMBL" id="WUUQ01000001">
    <property type="protein sequence ID" value="MXQ72615.1"/>
    <property type="molecule type" value="Genomic_DNA"/>
</dbReference>
<dbReference type="SUPFAM" id="SSF55166">
    <property type="entry name" value="Hedgehog/DD-peptidase"/>
    <property type="match status" value="1"/>
</dbReference>
<name>A0A6N8U522_9FIRM</name>
<dbReference type="PANTHER" id="PTHR34385">
    <property type="entry name" value="D-ALANYL-D-ALANINE CARBOXYPEPTIDASE"/>
    <property type="match status" value="1"/>
</dbReference>
<dbReference type="InterPro" id="IPR009045">
    <property type="entry name" value="Zn_M74/Hedgehog-like"/>
</dbReference>
<comment type="caution">
    <text evidence="4">The sequence shown here is derived from an EMBL/GenBank/DDBJ whole genome shotgun (WGS) entry which is preliminary data.</text>
</comment>
<protein>
    <submittedName>
        <fullName evidence="4">DUF5011 domain-containing protein</fullName>
    </submittedName>
</protein>
<dbReference type="InterPro" id="IPR032179">
    <property type="entry name" value="Cry22Aa_Ig-like"/>
</dbReference>
<evidence type="ECO:0000259" key="2">
    <source>
        <dbReference type="Pfam" id="PF02557"/>
    </source>
</evidence>
<dbReference type="RefSeq" id="WP_160624105.1">
    <property type="nucleotide sequence ID" value="NZ_WUUQ01000001.1"/>
</dbReference>
<proteinExistence type="predicted"/>
<evidence type="ECO:0000313" key="4">
    <source>
        <dbReference type="EMBL" id="MXQ72615.1"/>
    </source>
</evidence>
<keyword evidence="5" id="KW-1185">Reference proteome</keyword>
<dbReference type="Gene3D" id="3.30.1380.10">
    <property type="match status" value="1"/>
</dbReference>
<dbReference type="InterPro" id="IPR052179">
    <property type="entry name" value="DD-CPase-like"/>
</dbReference>
<dbReference type="InterPro" id="IPR003709">
    <property type="entry name" value="VanY-like_core_dom"/>
</dbReference>
<sequence length="381" mass="42711">MKNKKLIIGIVIGIIAVLAAVIISLLQSNEPQIAFYIKNGKAKECRETISYGKTVSLKPTSFHLTAKEGNTDITDKLIYTKVNFKQLRTYKITYSYKEKRFYRYITVEDKKAPVITGKNTLEIEQGSSFDMKQLELKAEDNYDGDMSDQIKQEGTVDSNTPGDYELTYTVKDSSGNQAVFTVKVTVLKKGAVQAPSVSHVQVRVVADPNDITALVNKQNILPDGWAPSDLVTIQNGFLLRAVAAQAWNAMMNAAEQDGITINAVSAYRTQAYQANLYNQYYAADPVNTPFLSALPRRSEHEMGLALDISNGDYQLHSDFESTASGKWLSAHAHEYGWILRYPSNKTNITQYAYEAWHYRYVGPSLAKQLKSSGQTLEEYYQ</sequence>
<dbReference type="PANTHER" id="PTHR34385:SF1">
    <property type="entry name" value="PEPTIDOGLYCAN L-ALANYL-D-GLUTAMATE ENDOPEPTIDASE CWLK"/>
    <property type="match status" value="1"/>
</dbReference>
<keyword evidence="1" id="KW-0472">Membrane</keyword>
<gene>
    <name evidence="4" type="ORF">GSF08_01480</name>
</gene>
<accession>A0A6N8U522</accession>
<feature type="transmembrane region" description="Helical" evidence="1">
    <location>
        <begin position="7"/>
        <end position="26"/>
    </location>
</feature>
<dbReference type="InterPro" id="IPR013783">
    <property type="entry name" value="Ig-like_fold"/>
</dbReference>
<reference evidence="4 5" key="1">
    <citation type="submission" date="2019-12" db="EMBL/GenBank/DDBJ databases">
        <authorList>
            <person name="Yang R."/>
        </authorList>
    </citation>
    <scope>NUCLEOTIDE SEQUENCE [LARGE SCALE GENOMIC DNA]</scope>
    <source>
        <strain evidence="4 5">DONG20-135</strain>
    </source>
</reference>
<dbReference type="InterPro" id="IPR058193">
    <property type="entry name" value="VanY/YodJ_core_dom"/>
</dbReference>
<keyword evidence="1" id="KW-0812">Transmembrane</keyword>
<dbReference type="Gene3D" id="2.60.40.10">
    <property type="entry name" value="Immunoglobulins"/>
    <property type="match status" value="1"/>
</dbReference>
<dbReference type="Pfam" id="PF02557">
    <property type="entry name" value="VanY"/>
    <property type="match status" value="1"/>
</dbReference>
<keyword evidence="1" id="KW-1133">Transmembrane helix</keyword>
<dbReference type="Pfam" id="PF16403">
    <property type="entry name" value="Bact_surface_Ig-like"/>
    <property type="match status" value="1"/>
</dbReference>
<dbReference type="Proteomes" id="UP000434036">
    <property type="component" value="Unassembled WGS sequence"/>
</dbReference>
<dbReference type="AlphaFoldDB" id="A0A6N8U522"/>